<protein>
    <submittedName>
        <fullName evidence="7">Helix-turn-helix domain-containing protein</fullName>
    </submittedName>
</protein>
<dbReference type="AlphaFoldDB" id="A0A6L4WYT9"/>
<evidence type="ECO:0000256" key="1">
    <source>
        <dbReference type="ARBA" id="ARBA00023015"/>
    </source>
</evidence>
<comment type="caution">
    <text evidence="7">The sequence shown here is derived from an EMBL/GenBank/DDBJ whole genome shotgun (WGS) entry which is preliminary data.</text>
</comment>
<name>A0A6L4WYT9_9BIFI</name>
<keyword evidence="1" id="KW-0805">Transcription regulation</keyword>
<dbReference type="InterPro" id="IPR037923">
    <property type="entry name" value="HTH-like"/>
</dbReference>
<dbReference type="EMBL" id="WHZX01000008">
    <property type="protein sequence ID" value="NEG72444.1"/>
    <property type="molecule type" value="Genomic_DNA"/>
</dbReference>
<proteinExistence type="predicted"/>
<dbReference type="SUPFAM" id="SSF46689">
    <property type="entry name" value="Homeodomain-like"/>
    <property type="match status" value="2"/>
</dbReference>
<dbReference type="RefSeq" id="WP_152358675.1">
    <property type="nucleotide sequence ID" value="NZ_WBSM01000009.1"/>
</dbReference>
<dbReference type="OrthoDB" id="2060755at2"/>
<dbReference type="EMBL" id="WBSM01000009">
    <property type="protein sequence ID" value="KAB8287287.1"/>
    <property type="molecule type" value="Genomic_DNA"/>
</dbReference>
<accession>A0A6L4WYT9</accession>
<gene>
    <name evidence="7" type="ORF">DSM100688_1646</name>
    <name evidence="8" type="ORF">GFD24_09580</name>
</gene>
<evidence type="ECO:0000313" key="7">
    <source>
        <dbReference type="EMBL" id="KAB8287287.1"/>
    </source>
</evidence>
<reference evidence="7 10" key="2">
    <citation type="submission" date="2019-10" db="EMBL/GenBank/DDBJ databases">
        <title>Characterization of the phylogenetic diversity of two novel species belonging to the genus Bifidobacterium: Bifidobacterium cebidarum sp. nov. and Bifidobacterium leontopitheci sp. nov.</title>
        <authorList>
            <person name="Lugli G.A."/>
            <person name="Duranti S."/>
            <person name="Milani C."/>
            <person name="Turroni F."/>
            <person name="Ventura M."/>
        </authorList>
    </citation>
    <scope>NUCLEOTIDE SEQUENCE [LARGE SCALE GENOMIC DNA]</scope>
    <source>
        <strain evidence="7 10">DSM 100688</strain>
    </source>
</reference>
<dbReference type="GO" id="GO:0043565">
    <property type="term" value="F:sequence-specific DNA binding"/>
    <property type="evidence" value="ECO:0007669"/>
    <property type="project" value="InterPro"/>
</dbReference>
<dbReference type="SMART" id="SM00342">
    <property type="entry name" value="HTH_ARAC"/>
    <property type="match status" value="1"/>
</dbReference>
<dbReference type="PROSITE" id="PS00041">
    <property type="entry name" value="HTH_ARAC_FAMILY_1"/>
    <property type="match status" value="1"/>
</dbReference>
<evidence type="ECO:0000256" key="4">
    <source>
        <dbReference type="ARBA" id="ARBA00023163"/>
    </source>
</evidence>
<keyword evidence="3" id="KW-0010">Activator</keyword>
<evidence type="ECO:0000256" key="2">
    <source>
        <dbReference type="ARBA" id="ARBA00023125"/>
    </source>
</evidence>
<dbReference type="PRINTS" id="PR00032">
    <property type="entry name" value="HTHARAC"/>
</dbReference>
<dbReference type="Proteomes" id="UP000469943">
    <property type="component" value="Unassembled WGS sequence"/>
</dbReference>
<dbReference type="Pfam" id="PF12833">
    <property type="entry name" value="HTH_18"/>
    <property type="match status" value="1"/>
</dbReference>
<keyword evidence="4" id="KW-0804">Transcription</keyword>
<dbReference type="Gene3D" id="1.10.10.60">
    <property type="entry name" value="Homeodomain-like"/>
    <property type="match status" value="2"/>
</dbReference>
<dbReference type="PANTHER" id="PTHR46796:SF10">
    <property type="entry name" value="TRANSCRIPTIONAL ACTIVATOR FEAR"/>
    <property type="match status" value="1"/>
</dbReference>
<sequence>MKPLEHHVDTALSNYYVYRPSRTALRTYLYPTMIGLYRYRKGYRLTRAPFDSFNLMMVKSGTFRFRTSNGSATANATARDGDIILLNCYAPNSYQASALTDSDVIWMHFDGIAARPYFDVIHPALGTVITVKRSAYAYSRMRMLYDVFDQGQHVSEARMSLAITEILTECMATADERTTDADELAGTDGTRGMRSGNDGGDGDGRDGHDGRGGSSNGDNGRSGANGGISGDASVGKGDGRARADRSSRNAVEEVLAYIAGHLHEPLPLAQLAGMALMSEYYFIRVFKRMTGYTPHTYIVNARMDAARYMLTSGYASLREICAECGFGSTSAFCSAFKRRYGCSPLEFRRRATDNDG</sequence>
<evidence type="ECO:0000256" key="5">
    <source>
        <dbReference type="SAM" id="MobiDB-lite"/>
    </source>
</evidence>
<keyword evidence="10" id="KW-1185">Reference proteome</keyword>
<reference evidence="8 9" key="1">
    <citation type="submission" date="2019-10" db="EMBL/GenBank/DDBJ databases">
        <title>Bifidobacterium from non-human primates.</title>
        <authorList>
            <person name="Modesto M."/>
        </authorList>
    </citation>
    <scope>NUCLEOTIDE SEQUENCE [LARGE SCALE GENOMIC DNA]</scope>
    <source>
        <strain evidence="8 9">TREM</strain>
    </source>
</reference>
<evidence type="ECO:0000256" key="3">
    <source>
        <dbReference type="ARBA" id="ARBA00023159"/>
    </source>
</evidence>
<organism evidence="7 10">
    <name type="scientific">Bifidobacterium ramosum</name>
    <dbReference type="NCBI Taxonomy" id="1798158"/>
    <lineage>
        <taxon>Bacteria</taxon>
        <taxon>Bacillati</taxon>
        <taxon>Actinomycetota</taxon>
        <taxon>Actinomycetes</taxon>
        <taxon>Bifidobacteriales</taxon>
        <taxon>Bifidobacteriaceae</taxon>
        <taxon>Bifidobacterium</taxon>
    </lineage>
</organism>
<dbReference type="InterPro" id="IPR018060">
    <property type="entry name" value="HTH_AraC"/>
</dbReference>
<dbReference type="PANTHER" id="PTHR46796">
    <property type="entry name" value="HTH-TYPE TRANSCRIPTIONAL ACTIVATOR RHAS-RELATED"/>
    <property type="match status" value="1"/>
</dbReference>
<evidence type="ECO:0000313" key="10">
    <source>
        <dbReference type="Proteomes" id="UP000482084"/>
    </source>
</evidence>
<evidence type="ECO:0000259" key="6">
    <source>
        <dbReference type="PROSITE" id="PS01124"/>
    </source>
</evidence>
<dbReference type="SUPFAM" id="SSF51215">
    <property type="entry name" value="Regulatory protein AraC"/>
    <property type="match status" value="1"/>
</dbReference>
<dbReference type="InterPro" id="IPR009057">
    <property type="entry name" value="Homeodomain-like_sf"/>
</dbReference>
<feature type="domain" description="HTH araC/xylS-type" evidence="6">
    <location>
        <begin position="252"/>
        <end position="350"/>
    </location>
</feature>
<dbReference type="InterPro" id="IPR018062">
    <property type="entry name" value="HTH_AraC-typ_CS"/>
</dbReference>
<dbReference type="GO" id="GO:0003700">
    <property type="term" value="F:DNA-binding transcription factor activity"/>
    <property type="evidence" value="ECO:0007669"/>
    <property type="project" value="InterPro"/>
</dbReference>
<evidence type="ECO:0000313" key="9">
    <source>
        <dbReference type="Proteomes" id="UP000469943"/>
    </source>
</evidence>
<feature type="compositionally biased region" description="Basic and acidic residues" evidence="5">
    <location>
        <begin position="202"/>
        <end position="211"/>
    </location>
</feature>
<evidence type="ECO:0000313" key="8">
    <source>
        <dbReference type="EMBL" id="NEG72444.1"/>
    </source>
</evidence>
<dbReference type="InterPro" id="IPR020449">
    <property type="entry name" value="Tscrpt_reg_AraC-type_HTH"/>
</dbReference>
<dbReference type="InterPro" id="IPR050204">
    <property type="entry name" value="AraC_XylS_family_regulators"/>
</dbReference>
<dbReference type="Proteomes" id="UP000482084">
    <property type="component" value="Unassembled WGS sequence"/>
</dbReference>
<keyword evidence="2" id="KW-0238">DNA-binding</keyword>
<dbReference type="PROSITE" id="PS01124">
    <property type="entry name" value="HTH_ARAC_FAMILY_2"/>
    <property type="match status" value="1"/>
</dbReference>
<feature type="region of interest" description="Disordered" evidence="5">
    <location>
        <begin position="177"/>
        <end position="245"/>
    </location>
</feature>